<evidence type="ECO:0000313" key="2">
    <source>
        <dbReference type="EMBL" id="CAG9329629.1"/>
    </source>
</evidence>
<gene>
    <name evidence="2" type="ORF">BSTOLATCC_MIC49256</name>
</gene>
<organism evidence="2 3">
    <name type="scientific">Blepharisma stoltei</name>
    <dbReference type="NCBI Taxonomy" id="1481888"/>
    <lineage>
        <taxon>Eukaryota</taxon>
        <taxon>Sar</taxon>
        <taxon>Alveolata</taxon>
        <taxon>Ciliophora</taxon>
        <taxon>Postciliodesmatophora</taxon>
        <taxon>Heterotrichea</taxon>
        <taxon>Heterotrichida</taxon>
        <taxon>Blepharismidae</taxon>
        <taxon>Blepharisma</taxon>
    </lineage>
</organism>
<sequence length="327" mass="38046">MNKFKSPDQKQSKAEISENIQISHEINKKFQQIENFQSSLETRLLYVTQIVKLQQDYIDEKKSSEVADMQKHFSEILSRIEKLETNERSLSSLKHTMNGIENRIISLEEKVMKQSVRENGQNLQILIEKCDEKLTNQINVVKDAAKEREDLLKEKIFSNLQKLQSQIEANPRKKIKGYKDEGKKSEKKIKIDEIERMRELLDREITNREKSMIDIAQVAWNSEKTSNRVAEENLARMEYFEKRLRELEERIGSENENPNLIRKENSSKGDSAMFASFGEKVDNSISSGQVSTKAKKKTRKRAQSALQKAKKSSASARKLKTDKYNKK</sequence>
<feature type="region of interest" description="Disordered" evidence="1">
    <location>
        <begin position="255"/>
        <end position="327"/>
    </location>
</feature>
<evidence type="ECO:0000256" key="1">
    <source>
        <dbReference type="SAM" id="MobiDB-lite"/>
    </source>
</evidence>
<dbReference type="AlphaFoldDB" id="A0AAU9JXL2"/>
<dbReference type="Proteomes" id="UP001162131">
    <property type="component" value="Unassembled WGS sequence"/>
</dbReference>
<keyword evidence="3" id="KW-1185">Reference proteome</keyword>
<name>A0AAU9JXL2_9CILI</name>
<feature type="compositionally biased region" description="Basic residues" evidence="1">
    <location>
        <begin position="293"/>
        <end position="302"/>
    </location>
</feature>
<dbReference type="EMBL" id="CAJZBQ010000048">
    <property type="protein sequence ID" value="CAG9329629.1"/>
    <property type="molecule type" value="Genomic_DNA"/>
</dbReference>
<protein>
    <submittedName>
        <fullName evidence="2">Uncharacterized protein</fullName>
    </submittedName>
</protein>
<comment type="caution">
    <text evidence="2">The sequence shown here is derived from an EMBL/GenBank/DDBJ whole genome shotgun (WGS) entry which is preliminary data.</text>
</comment>
<evidence type="ECO:0000313" key="3">
    <source>
        <dbReference type="Proteomes" id="UP001162131"/>
    </source>
</evidence>
<reference evidence="2" key="1">
    <citation type="submission" date="2021-09" db="EMBL/GenBank/DDBJ databases">
        <authorList>
            <consortium name="AG Swart"/>
            <person name="Singh M."/>
            <person name="Singh A."/>
            <person name="Seah K."/>
            <person name="Emmerich C."/>
        </authorList>
    </citation>
    <scope>NUCLEOTIDE SEQUENCE</scope>
    <source>
        <strain evidence="2">ATCC30299</strain>
    </source>
</reference>
<accession>A0AAU9JXL2</accession>
<feature type="compositionally biased region" description="Low complexity" evidence="1">
    <location>
        <begin position="303"/>
        <end position="316"/>
    </location>
</feature>
<proteinExistence type="predicted"/>